<organism evidence="2 3">
    <name type="scientific">Plantactinospora solaniradicis</name>
    <dbReference type="NCBI Taxonomy" id="1723736"/>
    <lineage>
        <taxon>Bacteria</taxon>
        <taxon>Bacillati</taxon>
        <taxon>Actinomycetota</taxon>
        <taxon>Actinomycetes</taxon>
        <taxon>Micromonosporales</taxon>
        <taxon>Micromonosporaceae</taxon>
        <taxon>Plantactinospora</taxon>
    </lineage>
</organism>
<dbReference type="EMBL" id="JBHSPR010000042">
    <property type="protein sequence ID" value="MFC6021364.1"/>
    <property type="molecule type" value="Genomic_DNA"/>
</dbReference>
<dbReference type="PANTHER" id="PTHR43546">
    <property type="entry name" value="UPF0173 METAL-DEPENDENT HYDROLASE MJ1163-RELATED"/>
    <property type="match status" value="1"/>
</dbReference>
<sequence>MVNKPLDFTCTLTGTVGRMSKPDLALTRVANACVLLELDGHHVLTDPWFTERWYLRRGEPLGLSVAELPQLTAIVATSFAANHWDLRALKQYPHKMSTPVYVSTARMARQAQALGYRRVQVLRWYETRQPAATLSVEAVPAGRTLLWRNNAYMISSGNFRVFFGGEIHDVALLQQYRARRAAADVALLPTNGLRPLVGPPLVMGPREAVSGATALGAGVLVPVHDAHASDLLSLVFRRHGSAAEAAAMAPAGLDVVCLAPGRRWKYPS</sequence>
<keyword evidence="3" id="KW-1185">Reference proteome</keyword>
<dbReference type="RefSeq" id="WP_377429463.1">
    <property type="nucleotide sequence ID" value="NZ_JBHSPR010000042.1"/>
</dbReference>
<evidence type="ECO:0000313" key="3">
    <source>
        <dbReference type="Proteomes" id="UP001596203"/>
    </source>
</evidence>
<protein>
    <submittedName>
        <fullName evidence="2">MBL fold metallo-hydrolase</fullName>
    </submittedName>
</protein>
<evidence type="ECO:0000259" key="1">
    <source>
        <dbReference type="Pfam" id="PF12706"/>
    </source>
</evidence>
<dbReference type="InterPro" id="IPR036866">
    <property type="entry name" value="RibonucZ/Hydroxyglut_hydro"/>
</dbReference>
<proteinExistence type="predicted"/>
<dbReference type="InterPro" id="IPR001279">
    <property type="entry name" value="Metallo-B-lactamas"/>
</dbReference>
<dbReference type="InterPro" id="IPR050114">
    <property type="entry name" value="UPF0173_UPF0282_UlaG_hydrolase"/>
</dbReference>
<dbReference type="Proteomes" id="UP001596203">
    <property type="component" value="Unassembled WGS sequence"/>
</dbReference>
<dbReference type="Pfam" id="PF12706">
    <property type="entry name" value="Lactamase_B_2"/>
    <property type="match status" value="1"/>
</dbReference>
<accession>A0ABW1KKK1</accession>
<gene>
    <name evidence="2" type="ORF">ACFP2T_34980</name>
</gene>
<comment type="caution">
    <text evidence="2">The sequence shown here is derived from an EMBL/GenBank/DDBJ whole genome shotgun (WGS) entry which is preliminary data.</text>
</comment>
<reference evidence="3" key="1">
    <citation type="journal article" date="2019" name="Int. J. Syst. Evol. Microbiol.">
        <title>The Global Catalogue of Microorganisms (GCM) 10K type strain sequencing project: providing services to taxonomists for standard genome sequencing and annotation.</title>
        <authorList>
            <consortium name="The Broad Institute Genomics Platform"/>
            <consortium name="The Broad Institute Genome Sequencing Center for Infectious Disease"/>
            <person name="Wu L."/>
            <person name="Ma J."/>
        </authorList>
    </citation>
    <scope>NUCLEOTIDE SEQUENCE [LARGE SCALE GENOMIC DNA]</scope>
    <source>
        <strain evidence="3">ZS-35-S2</strain>
    </source>
</reference>
<feature type="domain" description="Metallo-beta-lactamase" evidence="1">
    <location>
        <begin position="41"/>
        <end position="224"/>
    </location>
</feature>
<name>A0ABW1KKK1_9ACTN</name>
<dbReference type="Gene3D" id="3.60.15.10">
    <property type="entry name" value="Ribonuclease Z/Hydroxyacylglutathione hydrolase-like"/>
    <property type="match status" value="1"/>
</dbReference>
<dbReference type="SUPFAM" id="SSF56281">
    <property type="entry name" value="Metallo-hydrolase/oxidoreductase"/>
    <property type="match status" value="1"/>
</dbReference>
<evidence type="ECO:0000313" key="2">
    <source>
        <dbReference type="EMBL" id="MFC6021364.1"/>
    </source>
</evidence>